<dbReference type="InterPro" id="IPR029058">
    <property type="entry name" value="AB_hydrolase_fold"/>
</dbReference>
<dbReference type="InterPro" id="IPR000073">
    <property type="entry name" value="AB_hydrolase_1"/>
</dbReference>
<dbReference type="Pfam" id="PF12697">
    <property type="entry name" value="Abhydrolase_6"/>
    <property type="match status" value="1"/>
</dbReference>
<comment type="caution">
    <text evidence="2">The sequence shown here is derived from an EMBL/GenBank/DDBJ whole genome shotgun (WGS) entry which is preliminary data.</text>
</comment>
<organism evidence="2 3">
    <name type="scientific">Streptomyces odorifer</name>
    <dbReference type="NCBI Taxonomy" id="53450"/>
    <lineage>
        <taxon>Bacteria</taxon>
        <taxon>Bacillati</taxon>
        <taxon>Actinomycetota</taxon>
        <taxon>Actinomycetes</taxon>
        <taxon>Kitasatosporales</taxon>
        <taxon>Streptomycetaceae</taxon>
        <taxon>Streptomyces</taxon>
        <taxon>Streptomyces albidoflavus group</taxon>
    </lineage>
</organism>
<keyword evidence="2" id="KW-0378">Hydrolase</keyword>
<accession>A0A7Y6C6P6</accession>
<dbReference type="AlphaFoldDB" id="A0A7Y6C6P6"/>
<dbReference type="Proteomes" id="UP000540128">
    <property type="component" value="Unassembled WGS sequence"/>
</dbReference>
<dbReference type="InterPro" id="IPR050471">
    <property type="entry name" value="AB_hydrolase"/>
</dbReference>
<sequence>MVVVPGMLCDAALWSDVAFPEGHPVHHVALRRPDVGALADQVLATVEGPFVLVGLSLGAIVGFEVLHRAPGRVAGLCVMATNAAGPRPEQYAAWRELDGLVAAGRFPEVVERTLPDMFPGRQVPDAGAGRYRRMAGAVGPGAARQQLAAQATRQDRLAALRSADCPALVLSGGRDTLCPPAFHHAIAAALPQGQLRELPDAGHLVPWQRPDAVSTAVHDVVTAVNAAA</sequence>
<dbReference type="EMBL" id="JAANNT010000003">
    <property type="protein sequence ID" value="NUV28069.1"/>
    <property type="molecule type" value="Genomic_DNA"/>
</dbReference>
<dbReference type="PANTHER" id="PTHR43433:SF5">
    <property type="entry name" value="AB HYDROLASE-1 DOMAIN-CONTAINING PROTEIN"/>
    <property type="match status" value="1"/>
</dbReference>
<dbReference type="SUPFAM" id="SSF53474">
    <property type="entry name" value="alpha/beta-Hydrolases"/>
    <property type="match status" value="1"/>
</dbReference>
<name>A0A7Y6C6P6_9ACTN</name>
<evidence type="ECO:0000313" key="3">
    <source>
        <dbReference type="Proteomes" id="UP000540128"/>
    </source>
</evidence>
<evidence type="ECO:0000259" key="1">
    <source>
        <dbReference type="Pfam" id="PF12697"/>
    </source>
</evidence>
<keyword evidence="3" id="KW-1185">Reference proteome</keyword>
<dbReference type="GO" id="GO:0016787">
    <property type="term" value="F:hydrolase activity"/>
    <property type="evidence" value="ECO:0007669"/>
    <property type="project" value="UniProtKB-KW"/>
</dbReference>
<evidence type="ECO:0000313" key="2">
    <source>
        <dbReference type="EMBL" id="NUV28069.1"/>
    </source>
</evidence>
<dbReference type="PANTHER" id="PTHR43433">
    <property type="entry name" value="HYDROLASE, ALPHA/BETA FOLD FAMILY PROTEIN"/>
    <property type="match status" value="1"/>
</dbReference>
<gene>
    <name evidence="2" type="ORF">G6W59_06910</name>
</gene>
<dbReference type="Gene3D" id="3.40.50.1820">
    <property type="entry name" value="alpha/beta hydrolase"/>
    <property type="match status" value="1"/>
</dbReference>
<proteinExistence type="predicted"/>
<reference evidence="2 3" key="1">
    <citation type="submission" date="2020-03" db="EMBL/GenBank/DDBJ databases">
        <title>Complete genome sequence of sixteen Streptomyces strains facilitates identification of candidate genes involved in plant growth-promotion in grain legumes and cereals.</title>
        <authorList>
            <person name="Gopalakrishnan S."/>
            <person name="Thakur V."/>
            <person name="Saxena R."/>
            <person name="Vadlamudi S."/>
            <person name="Purohit S."/>
            <person name="Kumar V."/>
            <person name="Rathore A."/>
            <person name="Chitikineni A."/>
            <person name="Varshney R.K."/>
        </authorList>
    </citation>
    <scope>NUCLEOTIDE SEQUENCE [LARGE SCALE GENOMIC DNA]</scope>
    <source>
        <strain evidence="2 3">KAI-180</strain>
    </source>
</reference>
<feature type="domain" description="AB hydrolase-1" evidence="1">
    <location>
        <begin position="25"/>
        <end position="214"/>
    </location>
</feature>
<protein>
    <submittedName>
        <fullName evidence="2">Alpha/beta fold hydrolase</fullName>
    </submittedName>
</protein>